<dbReference type="Gene3D" id="3.40.1620.10">
    <property type="entry name" value="YefM-like domain"/>
    <property type="match status" value="1"/>
</dbReference>
<dbReference type="EMBL" id="JBHSDI010000058">
    <property type="protein sequence ID" value="MFC4260542.1"/>
    <property type="molecule type" value="Genomic_DNA"/>
</dbReference>
<dbReference type="RefSeq" id="WP_379889160.1">
    <property type="nucleotide sequence ID" value="NZ_JBHSDI010000058.1"/>
</dbReference>
<evidence type="ECO:0000256" key="2">
    <source>
        <dbReference type="RuleBase" id="RU362080"/>
    </source>
</evidence>
<sequence length="78" mass="8612">MQTITVRETKERLEQLLDAVAAGEDIVIVRRGKPAARLTAVAPGAVQFPDSAALRGMLPPVRENSTRAVRSLREEQRF</sequence>
<protein>
    <recommendedName>
        <fullName evidence="2">Antitoxin</fullName>
    </recommendedName>
</protein>
<gene>
    <name evidence="3" type="ORF">ACFOZ5_16100</name>
</gene>
<comment type="function">
    <text evidence="2">Antitoxin component of a type II toxin-antitoxin (TA) system.</text>
</comment>
<reference evidence="4" key="1">
    <citation type="journal article" date="2019" name="Int. J. Syst. Evol. Microbiol.">
        <title>The Global Catalogue of Microorganisms (GCM) 10K type strain sequencing project: providing services to taxonomists for standard genome sequencing and annotation.</title>
        <authorList>
            <consortium name="The Broad Institute Genomics Platform"/>
            <consortium name="The Broad Institute Genome Sequencing Center for Infectious Disease"/>
            <person name="Wu L."/>
            <person name="Ma J."/>
        </authorList>
    </citation>
    <scope>NUCLEOTIDE SEQUENCE [LARGE SCALE GENOMIC DNA]</scope>
    <source>
        <strain evidence="4">CECT 7297</strain>
    </source>
</reference>
<evidence type="ECO:0000313" key="4">
    <source>
        <dbReference type="Proteomes" id="UP001595798"/>
    </source>
</evidence>
<organism evidence="3 4">
    <name type="scientific">Marinobacter lacisalsi</name>
    <dbReference type="NCBI Taxonomy" id="475979"/>
    <lineage>
        <taxon>Bacteria</taxon>
        <taxon>Pseudomonadati</taxon>
        <taxon>Pseudomonadota</taxon>
        <taxon>Gammaproteobacteria</taxon>
        <taxon>Pseudomonadales</taxon>
        <taxon>Marinobacteraceae</taxon>
        <taxon>Marinobacter</taxon>
    </lineage>
</organism>
<accession>A0ABV8QLB1</accession>
<dbReference type="InterPro" id="IPR006442">
    <property type="entry name" value="Antitoxin_Phd/YefM"/>
</dbReference>
<evidence type="ECO:0000313" key="3">
    <source>
        <dbReference type="EMBL" id="MFC4260542.1"/>
    </source>
</evidence>
<evidence type="ECO:0000256" key="1">
    <source>
        <dbReference type="ARBA" id="ARBA00009981"/>
    </source>
</evidence>
<comment type="similarity">
    <text evidence="1 2">Belongs to the phD/YefM antitoxin family.</text>
</comment>
<dbReference type="Proteomes" id="UP001595798">
    <property type="component" value="Unassembled WGS sequence"/>
</dbReference>
<comment type="caution">
    <text evidence="3">The sequence shown here is derived from an EMBL/GenBank/DDBJ whole genome shotgun (WGS) entry which is preliminary data.</text>
</comment>
<dbReference type="NCBIfam" id="TIGR01552">
    <property type="entry name" value="phd_fam"/>
    <property type="match status" value="1"/>
</dbReference>
<dbReference type="Pfam" id="PF02604">
    <property type="entry name" value="PhdYeFM_antitox"/>
    <property type="match status" value="1"/>
</dbReference>
<name>A0ABV8QLB1_9GAMM</name>
<proteinExistence type="inferred from homology"/>
<dbReference type="InterPro" id="IPR036165">
    <property type="entry name" value="YefM-like_sf"/>
</dbReference>
<keyword evidence="4" id="KW-1185">Reference proteome</keyword>
<dbReference type="SUPFAM" id="SSF143120">
    <property type="entry name" value="YefM-like"/>
    <property type="match status" value="1"/>
</dbReference>